<dbReference type="EMBL" id="JAUEDM010000001">
    <property type="protein sequence ID" value="KAK3330109.1"/>
    <property type="molecule type" value="Genomic_DNA"/>
</dbReference>
<organism evidence="2 3">
    <name type="scientific">Apodospora peruviana</name>
    <dbReference type="NCBI Taxonomy" id="516989"/>
    <lineage>
        <taxon>Eukaryota</taxon>
        <taxon>Fungi</taxon>
        <taxon>Dikarya</taxon>
        <taxon>Ascomycota</taxon>
        <taxon>Pezizomycotina</taxon>
        <taxon>Sordariomycetes</taxon>
        <taxon>Sordariomycetidae</taxon>
        <taxon>Sordariales</taxon>
        <taxon>Lasiosphaeriaceae</taxon>
        <taxon>Apodospora</taxon>
    </lineage>
</organism>
<reference evidence="2" key="2">
    <citation type="submission" date="2023-06" db="EMBL/GenBank/DDBJ databases">
        <authorList>
            <consortium name="Lawrence Berkeley National Laboratory"/>
            <person name="Haridas S."/>
            <person name="Hensen N."/>
            <person name="Bonometti L."/>
            <person name="Westerberg I."/>
            <person name="Brannstrom I.O."/>
            <person name="Guillou S."/>
            <person name="Cros-Aarteil S."/>
            <person name="Calhoun S."/>
            <person name="Kuo A."/>
            <person name="Mondo S."/>
            <person name="Pangilinan J."/>
            <person name="Riley R."/>
            <person name="Labutti K."/>
            <person name="Andreopoulos B."/>
            <person name="Lipzen A."/>
            <person name="Chen C."/>
            <person name="Yanf M."/>
            <person name="Daum C."/>
            <person name="Ng V."/>
            <person name="Clum A."/>
            <person name="Steindorff A."/>
            <person name="Ohm R."/>
            <person name="Martin F."/>
            <person name="Silar P."/>
            <person name="Natvig D."/>
            <person name="Lalanne C."/>
            <person name="Gautier V."/>
            <person name="Ament-Velasquez S.L."/>
            <person name="Kruys A."/>
            <person name="Hutchinson M.I."/>
            <person name="Powell A.J."/>
            <person name="Barry K."/>
            <person name="Miller A.N."/>
            <person name="Grigoriev I.V."/>
            <person name="Debuchy R."/>
            <person name="Gladieux P."/>
            <person name="Thoren M.H."/>
            <person name="Johannesson H."/>
        </authorList>
    </citation>
    <scope>NUCLEOTIDE SEQUENCE</scope>
    <source>
        <strain evidence="2">CBS 118394</strain>
    </source>
</reference>
<feature type="region of interest" description="Disordered" evidence="1">
    <location>
        <begin position="202"/>
        <end position="238"/>
    </location>
</feature>
<feature type="compositionally biased region" description="Polar residues" evidence="1">
    <location>
        <begin position="13"/>
        <end position="30"/>
    </location>
</feature>
<protein>
    <recommendedName>
        <fullName evidence="4">Tyrosine-protein phosphatase non-receptor type 6</fullName>
    </recommendedName>
</protein>
<evidence type="ECO:0008006" key="4">
    <source>
        <dbReference type="Google" id="ProtNLM"/>
    </source>
</evidence>
<dbReference type="Proteomes" id="UP001283341">
    <property type="component" value="Unassembled WGS sequence"/>
</dbReference>
<sequence length="561" mass="62036">MHPAPNLAEAPPNSENPHPGQQHSPTSPDNGLSKGVHEQHVHQPAPASPPVRKDTTSSTSTNATAATLATLASTETTATAYSVEASPNFASQAVFSVRDGSDVVAQRRASRRRTGPLSAVQRERAALIRKLGACADCRRRRVACHPNHHNMTWEDAKRKYRSRSPDTLESAPLVPLLAAASGRPLSPATSNSKHIFTQDPQEMDIDSSPAQQPGRPPLSESRIRTPLPSGPRLDKPPSVTFLPGTDSVRLDLQGAASRILATPYRSRYDMVSVLLLHWQNDEDHNVRKEVTELANVLDQYYNYTFQIKSIPSSSDGCKSSWKWLVHAVTDFIDDHDQRDVLKIVYYNGHSYLDGNREMVLASSKHAEPASVIRWSGIKPILEEASSDVLIIMDSAYYPSSQLVRRRGVLEVIAASVSEDHAKLLDRNAFTRALTDQLRMRATQKFFNPLSAADLHAKLLSFYPKMIQDRSPEKEMVTSFPSPLHIQVSGSSKLPSILLAPVQKGSSPHTPESPTSGGTHLSLNFRMSDDNLDVDSWAEWLRSMPEGVREVKVEGPYRHTFR</sequence>
<name>A0AAE0MGG7_9PEZI</name>
<dbReference type="AlphaFoldDB" id="A0AAE0MGG7"/>
<feature type="region of interest" description="Disordered" evidence="1">
    <location>
        <begin position="1"/>
        <end position="62"/>
    </location>
</feature>
<evidence type="ECO:0000313" key="3">
    <source>
        <dbReference type="Proteomes" id="UP001283341"/>
    </source>
</evidence>
<evidence type="ECO:0000256" key="1">
    <source>
        <dbReference type="SAM" id="MobiDB-lite"/>
    </source>
</evidence>
<proteinExistence type="predicted"/>
<reference evidence="2" key="1">
    <citation type="journal article" date="2023" name="Mol. Phylogenet. Evol.">
        <title>Genome-scale phylogeny and comparative genomics of the fungal order Sordariales.</title>
        <authorList>
            <person name="Hensen N."/>
            <person name="Bonometti L."/>
            <person name="Westerberg I."/>
            <person name="Brannstrom I.O."/>
            <person name="Guillou S."/>
            <person name="Cros-Aarteil S."/>
            <person name="Calhoun S."/>
            <person name="Haridas S."/>
            <person name="Kuo A."/>
            <person name="Mondo S."/>
            <person name="Pangilinan J."/>
            <person name="Riley R."/>
            <person name="LaButti K."/>
            <person name="Andreopoulos B."/>
            <person name="Lipzen A."/>
            <person name="Chen C."/>
            <person name="Yan M."/>
            <person name="Daum C."/>
            <person name="Ng V."/>
            <person name="Clum A."/>
            <person name="Steindorff A."/>
            <person name="Ohm R.A."/>
            <person name="Martin F."/>
            <person name="Silar P."/>
            <person name="Natvig D.O."/>
            <person name="Lalanne C."/>
            <person name="Gautier V."/>
            <person name="Ament-Velasquez S.L."/>
            <person name="Kruys A."/>
            <person name="Hutchinson M.I."/>
            <person name="Powell A.J."/>
            <person name="Barry K."/>
            <person name="Miller A.N."/>
            <person name="Grigoriev I.V."/>
            <person name="Debuchy R."/>
            <person name="Gladieux P."/>
            <person name="Hiltunen Thoren M."/>
            <person name="Johannesson H."/>
        </authorList>
    </citation>
    <scope>NUCLEOTIDE SEQUENCE</scope>
    <source>
        <strain evidence="2">CBS 118394</strain>
    </source>
</reference>
<accession>A0AAE0MGG7</accession>
<evidence type="ECO:0000313" key="2">
    <source>
        <dbReference type="EMBL" id="KAK3330109.1"/>
    </source>
</evidence>
<feature type="compositionally biased region" description="Polar residues" evidence="1">
    <location>
        <begin position="503"/>
        <end position="521"/>
    </location>
</feature>
<gene>
    <name evidence="2" type="ORF">B0H66DRAFT_46038</name>
</gene>
<comment type="caution">
    <text evidence="2">The sequence shown here is derived from an EMBL/GenBank/DDBJ whole genome shotgun (WGS) entry which is preliminary data.</text>
</comment>
<keyword evidence="3" id="KW-1185">Reference proteome</keyword>
<feature type="region of interest" description="Disordered" evidence="1">
    <location>
        <begin position="501"/>
        <end position="523"/>
    </location>
</feature>